<evidence type="ECO:0000313" key="4">
    <source>
        <dbReference type="Proteomes" id="UP000267246"/>
    </source>
</evidence>
<dbReference type="OrthoDB" id="400339at2"/>
<reference evidence="3 4" key="1">
    <citation type="submission" date="2018-10" db="EMBL/GenBank/DDBJ databases">
        <title>Genomic Encyclopedia of Archaeal and Bacterial Type Strains, Phase II (KMG-II): from individual species to whole genera.</title>
        <authorList>
            <person name="Goeker M."/>
        </authorList>
    </citation>
    <scope>NUCLEOTIDE SEQUENCE [LARGE SCALE GENOMIC DNA]</scope>
    <source>
        <strain evidence="3 4">ATCC 29870</strain>
    </source>
</reference>
<name>A0A3M0A410_9BACT</name>
<proteinExistence type="predicted"/>
<organism evidence="3 4">
    <name type="scientific">Metamycoplasma subdolum</name>
    <dbReference type="NCBI Taxonomy" id="92407"/>
    <lineage>
        <taxon>Bacteria</taxon>
        <taxon>Bacillati</taxon>
        <taxon>Mycoplasmatota</taxon>
        <taxon>Mycoplasmoidales</taxon>
        <taxon>Metamycoplasmataceae</taxon>
        <taxon>Metamycoplasma</taxon>
    </lineage>
</organism>
<evidence type="ECO:0000313" key="3">
    <source>
        <dbReference type="EMBL" id="RMA79124.1"/>
    </source>
</evidence>
<comment type="caution">
    <text evidence="3">The sequence shown here is derived from an EMBL/GenBank/DDBJ whole genome shotgun (WGS) entry which is preliminary data.</text>
</comment>
<protein>
    <recommendedName>
        <fullName evidence="5">SGNH hydrolase-type esterase domain-containing protein</fullName>
    </recommendedName>
</protein>
<keyword evidence="1" id="KW-0175">Coiled coil</keyword>
<keyword evidence="4" id="KW-1185">Reference proteome</keyword>
<sequence length="1862" mass="210838">MRKQNRGKKLVLLSSLLIATTPALIAAKCNENKPEKPNKIVNKWQRAIKGDVKFVALGDDTSGGQNLNGIKDQANFLDTTTNQIQGLSQSSYLAESINLAGSKETKLKSFYNFSLSKAKIDDYLFLINPTKYSLSDASKQTFALNKKIAEVSDSKIQKESKTKKLFNDFIPQQNGFSFFKDQIKNANLLTLNLGWNDLVDSKKLNSLMFELIHKKEVNESFKKEIEKLLKENNNKVVEFLNKFMALIDEIKTINPNINVNIIGYNTPNLKFAQLVKNTFEKNYIFELTQKINENLAVVAKSKQVNFIMPLSEEYLLKNVNKFSDNLFAETLNLNGIKKQAQEIFMKMALGKHDFSTLISPAKETGLQASESYETALDFNQKASTIKSLVLGLTAENIDTFKKHFPLEFNVENQKIIKSINLNGLALFKISEVEAASQDKNLVIAAMDNAFAAIGVKKESFKSFYNELQKLLTSEKEVHPLVLFAESFFTSKVLNSKFLKINSEVNQLFKQKLLNKISIQDVKNIFNQEFSSWQSIFELASEFLINYSEKTTDKSDLKNLFNALADDIISKENINKLINIDSKILNGLLESEPLVNKAKEFIKKIGEKLIDTPQKYLKDKSVTLAISLLINDLKVEANELLEIFSATLKEKPEVLSLIVSQIMSSLTEEYDIQDEDKADIAYFVEKLVTNSSKANWSSEFLAALANSYIEIHNNLTDSKANFNKVLVQTISKINDPDKFGNSFDKNHSLMLKIISTDFQDVDGINLVKFDSGLEKLGISIFRSQAFFKPENINGILDGRYREHISKLIIDIVKNKDKHLTSKGKTFIKKLIQYFTNDISKDKGLINELVNTIASIVVVRPITTYINKNGLSNLLLAGDPSSKTVEEFVAKMFNELFKTIKSKRIIDFLNSLMIYTVEKGENYNFETFEELFVAILKDNKNNKLFDLPEIVIDELGKNQEIWNKGFKLLFVWIENETKATITDDEELKISSYIKNVITNIPKSALFKDLKSKIQHTFETLPANKKTFKDIGEEFKTLFKNYINPNSNSELVRLVLDVILGKNANGTSGIEFKELIRIAHILFSKEEIKTYILNKIDVKNLIKNETKKLEDLIVKTDGGSLELAQKITAKLNHIVDETAIIDDALNGLLNSLKDITDPEIDSMKNLNDLVKYFAEKNKSIIRNFIVNTLKEAVSDQKLWKDTIKFVLNIFVQKYKLDTTSANIELVASFIKRVSVKITQFDFIGNLIDCVIDTVASAEVFDDNNNFDKAKVINNILTALKTIDLTKYVKEEEIQQIIITTLADSEVSDKQRENELTGVYSFVKEFIGRVGKSKNTLATLTYNKDDLLIVIERVLHIVIKGINGSLSKPEHTGGITVASNVAYSILVDQIKNLKLDTLIVKDLGVPVQKILNKAITLPIAKKLINDLFADILGGSKVSGETLGKAIGQTLEKTRANLKLNLTAFIKEVLNDEEILNIAVDLIISKLGLVGTDQHDKDFLKDLIKRIGTLVVDHEWFQKKVLNRSITQFIKHAEKFNLKQPMEFVNAALKDIKAVFGQSDIGLASLIIGEDKIINGPALVKLINLLVGKSDLQESFLYNKLRNINMGEKRTTMADFRDLIKGSMGSGGSSPTPPPSTPTDPDLVTFEFAPLKLLDKLFQLLGAEFTNEASAAGIELKVENFKKYSKLPSYKATFRLLMIINYAIFEMYGRETLVKDREAKGLDFGLYRSSISLWWEVQEADFLQLAAGQTGFWGMKKYFDNNHIRRQFTNYLVNKVLKSTYYEEDTYTPDSLMHILYTSGYNQAEQNLLTKFKYKVTEDGKPNEISKKEYILLTIKEGGYGKFMKMNKVKSLSKWSGMDKVEIDDFY</sequence>
<feature type="signal peptide" evidence="2">
    <location>
        <begin position="1"/>
        <end position="25"/>
    </location>
</feature>
<dbReference type="EMBL" id="REFI01000005">
    <property type="protein sequence ID" value="RMA79124.1"/>
    <property type="molecule type" value="Genomic_DNA"/>
</dbReference>
<evidence type="ECO:0000256" key="2">
    <source>
        <dbReference type="SAM" id="SignalP"/>
    </source>
</evidence>
<feature type="chain" id="PRO_5018327542" description="SGNH hydrolase-type esterase domain-containing protein" evidence="2">
    <location>
        <begin position="26"/>
        <end position="1862"/>
    </location>
</feature>
<evidence type="ECO:0008006" key="5">
    <source>
        <dbReference type="Google" id="ProtNLM"/>
    </source>
</evidence>
<dbReference type="Gene3D" id="3.40.50.1110">
    <property type="entry name" value="SGNH hydrolase"/>
    <property type="match status" value="1"/>
</dbReference>
<dbReference type="InterPro" id="IPR036514">
    <property type="entry name" value="SGNH_hydro_sf"/>
</dbReference>
<dbReference type="Proteomes" id="UP000267246">
    <property type="component" value="Unassembled WGS sequence"/>
</dbReference>
<keyword evidence="2" id="KW-0732">Signal</keyword>
<accession>A0A3M0A410</accession>
<dbReference type="RefSeq" id="WP_121940662.1">
    <property type="nucleotide sequence ID" value="NZ_REFI01000005.1"/>
</dbReference>
<feature type="coiled-coil region" evidence="1">
    <location>
        <begin position="211"/>
        <end position="242"/>
    </location>
</feature>
<gene>
    <name evidence="3" type="ORF">JN00_0176</name>
</gene>
<evidence type="ECO:0000256" key="1">
    <source>
        <dbReference type="SAM" id="Coils"/>
    </source>
</evidence>